<dbReference type="AlphaFoldDB" id="A0A1V6TYS4"/>
<proteinExistence type="predicted"/>
<dbReference type="SUPFAM" id="SSF57667">
    <property type="entry name" value="beta-beta-alpha zinc fingers"/>
    <property type="match status" value="1"/>
</dbReference>
<dbReference type="EMBL" id="MLKD01000001">
    <property type="protein sequence ID" value="OQE31465.1"/>
    <property type="molecule type" value="Genomic_DNA"/>
</dbReference>
<dbReference type="Proteomes" id="UP000191285">
    <property type="component" value="Unassembled WGS sequence"/>
</dbReference>
<keyword evidence="1" id="KW-0863">Zinc-finger</keyword>
<evidence type="ECO:0000313" key="3">
    <source>
        <dbReference type="EMBL" id="OQE31465.1"/>
    </source>
</evidence>
<sequence>MASYNPNDCLQGHIQDQFAYEAFFNNEVCNKPLSTNQTLELPEINADFDFLAPSIPEIISATRPTPVGTGTTCHAIPTWGLPTSQRPTHPRRSRSAKTIEKTNPYVCEWPNCPRREPFSTKGSLKRHRKTQHLDGPILKCPKGCDKLFRRKDNLDQHLRSGIPWKV</sequence>
<dbReference type="OrthoDB" id="654211at2759"/>
<evidence type="ECO:0000313" key="4">
    <source>
        <dbReference type="Proteomes" id="UP000191285"/>
    </source>
</evidence>
<evidence type="ECO:0000259" key="2">
    <source>
        <dbReference type="PROSITE" id="PS50157"/>
    </source>
</evidence>
<dbReference type="SMART" id="SM00355">
    <property type="entry name" value="ZnF_C2H2"/>
    <property type="match status" value="2"/>
</dbReference>
<dbReference type="InterPro" id="IPR036236">
    <property type="entry name" value="Znf_C2H2_sf"/>
</dbReference>
<protein>
    <recommendedName>
        <fullName evidence="2">C2H2-type domain-containing protein</fullName>
    </recommendedName>
</protein>
<gene>
    <name evidence="3" type="ORF">PENSTE_c001G07736</name>
</gene>
<dbReference type="GO" id="GO:0008270">
    <property type="term" value="F:zinc ion binding"/>
    <property type="evidence" value="ECO:0007669"/>
    <property type="project" value="UniProtKB-KW"/>
</dbReference>
<dbReference type="Gene3D" id="3.30.160.60">
    <property type="entry name" value="Classic Zinc Finger"/>
    <property type="match status" value="1"/>
</dbReference>
<dbReference type="InterPro" id="IPR013087">
    <property type="entry name" value="Znf_C2H2_type"/>
</dbReference>
<evidence type="ECO:0000256" key="1">
    <source>
        <dbReference type="PROSITE-ProRule" id="PRU00042"/>
    </source>
</evidence>
<dbReference type="PROSITE" id="PS50157">
    <property type="entry name" value="ZINC_FINGER_C2H2_2"/>
    <property type="match status" value="1"/>
</dbReference>
<organism evidence="3 4">
    <name type="scientific">Penicillium steckii</name>
    <dbReference type="NCBI Taxonomy" id="303698"/>
    <lineage>
        <taxon>Eukaryota</taxon>
        <taxon>Fungi</taxon>
        <taxon>Dikarya</taxon>
        <taxon>Ascomycota</taxon>
        <taxon>Pezizomycotina</taxon>
        <taxon>Eurotiomycetes</taxon>
        <taxon>Eurotiomycetidae</taxon>
        <taxon>Eurotiales</taxon>
        <taxon>Aspergillaceae</taxon>
        <taxon>Penicillium</taxon>
    </lineage>
</organism>
<reference evidence="4" key="1">
    <citation type="journal article" date="2017" name="Nat. Microbiol.">
        <title>Global analysis of biosynthetic gene clusters reveals vast potential of secondary metabolite production in Penicillium species.</title>
        <authorList>
            <person name="Nielsen J.C."/>
            <person name="Grijseels S."/>
            <person name="Prigent S."/>
            <person name="Ji B."/>
            <person name="Dainat J."/>
            <person name="Nielsen K.F."/>
            <person name="Frisvad J.C."/>
            <person name="Workman M."/>
            <person name="Nielsen J."/>
        </authorList>
    </citation>
    <scope>NUCLEOTIDE SEQUENCE [LARGE SCALE GENOMIC DNA]</scope>
    <source>
        <strain evidence="4">IBT 24891</strain>
    </source>
</reference>
<keyword evidence="4" id="KW-1185">Reference proteome</keyword>
<name>A0A1V6TYS4_9EURO</name>
<feature type="domain" description="C2H2-type" evidence="2">
    <location>
        <begin position="138"/>
        <end position="159"/>
    </location>
</feature>
<keyword evidence="1" id="KW-0862">Zinc</keyword>
<accession>A0A1V6TYS4</accession>
<dbReference type="Pfam" id="PF00096">
    <property type="entry name" value="zf-C2H2"/>
    <property type="match status" value="1"/>
</dbReference>
<keyword evidence="1" id="KW-0479">Metal-binding</keyword>
<comment type="caution">
    <text evidence="3">The sequence shown here is derived from an EMBL/GenBank/DDBJ whole genome shotgun (WGS) entry which is preliminary data.</text>
</comment>